<keyword evidence="4" id="KW-0732">Signal</keyword>
<feature type="domain" description="TIL" evidence="5">
    <location>
        <begin position="35"/>
        <end position="86"/>
    </location>
</feature>
<keyword evidence="2" id="KW-0722">Serine protease inhibitor</keyword>
<evidence type="ECO:0000313" key="6">
    <source>
        <dbReference type="EMBL" id="KAK0412579.1"/>
    </source>
</evidence>
<dbReference type="Gene3D" id="2.10.25.10">
    <property type="entry name" value="Laminin"/>
    <property type="match status" value="2"/>
</dbReference>
<organism evidence="6 7">
    <name type="scientific">Steinernema hermaphroditum</name>
    <dbReference type="NCBI Taxonomy" id="289476"/>
    <lineage>
        <taxon>Eukaryota</taxon>
        <taxon>Metazoa</taxon>
        <taxon>Ecdysozoa</taxon>
        <taxon>Nematoda</taxon>
        <taxon>Chromadorea</taxon>
        <taxon>Rhabditida</taxon>
        <taxon>Tylenchina</taxon>
        <taxon>Panagrolaimomorpha</taxon>
        <taxon>Strongyloidoidea</taxon>
        <taxon>Steinernematidae</taxon>
        <taxon>Steinernema</taxon>
    </lineage>
</organism>
<dbReference type="GO" id="GO:0004867">
    <property type="term" value="F:serine-type endopeptidase inhibitor activity"/>
    <property type="evidence" value="ECO:0007669"/>
    <property type="project" value="UniProtKB-KW"/>
</dbReference>
<keyword evidence="1" id="KW-0646">Protease inhibitor</keyword>
<keyword evidence="3" id="KW-1015">Disulfide bond</keyword>
<dbReference type="AlphaFoldDB" id="A0AA39LX60"/>
<evidence type="ECO:0000256" key="4">
    <source>
        <dbReference type="SAM" id="SignalP"/>
    </source>
</evidence>
<feature type="signal peptide" evidence="4">
    <location>
        <begin position="1"/>
        <end position="28"/>
    </location>
</feature>
<dbReference type="InterPro" id="IPR051368">
    <property type="entry name" value="SerProtInhib-TIL_Domain"/>
</dbReference>
<feature type="domain" description="TIL" evidence="5">
    <location>
        <begin position="93"/>
        <end position="146"/>
    </location>
</feature>
<evidence type="ECO:0000313" key="7">
    <source>
        <dbReference type="Proteomes" id="UP001175271"/>
    </source>
</evidence>
<accession>A0AA39LX60</accession>
<proteinExistence type="predicted"/>
<name>A0AA39LX60_9BILA</name>
<evidence type="ECO:0000256" key="3">
    <source>
        <dbReference type="ARBA" id="ARBA00023157"/>
    </source>
</evidence>
<feature type="chain" id="PRO_5041239447" description="TIL domain-containing protein" evidence="4">
    <location>
        <begin position="29"/>
        <end position="192"/>
    </location>
</feature>
<dbReference type="SUPFAM" id="SSF57567">
    <property type="entry name" value="Serine protease inhibitors"/>
    <property type="match status" value="2"/>
</dbReference>
<comment type="caution">
    <text evidence="6">The sequence shown here is derived from an EMBL/GenBank/DDBJ whole genome shotgun (WGS) entry which is preliminary data.</text>
</comment>
<sequence>MNFNDLLDHMASLTTTLLLLSGVSFVLSSLSPSRCGPNEHFEECGRCEGTCGNPVCLLSDCGPPKCNCDDGFVRGENGTCIPLAACPPPSHVCPEGEYWSECSSCDATCEDIFPICKFNVLCKKRCACLPDLVRSPEGKCVEKYSCGDINFPCYDVRCGEDEACVNVPSKCTKYGCSKKAVCIKNDCLAKQI</sequence>
<dbReference type="PANTHER" id="PTHR23259">
    <property type="entry name" value="RIDDLE"/>
    <property type="match status" value="1"/>
</dbReference>
<gene>
    <name evidence="6" type="ORF">QR680_006294</name>
</gene>
<dbReference type="CDD" id="cd19941">
    <property type="entry name" value="TIL"/>
    <property type="match status" value="2"/>
</dbReference>
<dbReference type="InterPro" id="IPR036084">
    <property type="entry name" value="Ser_inhib-like_sf"/>
</dbReference>
<protein>
    <recommendedName>
        <fullName evidence="5">TIL domain-containing protein</fullName>
    </recommendedName>
</protein>
<dbReference type="EMBL" id="JAUCMV010000003">
    <property type="protein sequence ID" value="KAK0412579.1"/>
    <property type="molecule type" value="Genomic_DNA"/>
</dbReference>
<evidence type="ECO:0000256" key="2">
    <source>
        <dbReference type="ARBA" id="ARBA00022900"/>
    </source>
</evidence>
<evidence type="ECO:0000256" key="1">
    <source>
        <dbReference type="ARBA" id="ARBA00022690"/>
    </source>
</evidence>
<dbReference type="InterPro" id="IPR002919">
    <property type="entry name" value="TIL_dom"/>
</dbReference>
<dbReference type="PANTHER" id="PTHR23259:SF70">
    <property type="entry name" value="ACCESSORY GLAND PROTEIN ACP62F-RELATED"/>
    <property type="match status" value="1"/>
</dbReference>
<keyword evidence="7" id="KW-1185">Reference proteome</keyword>
<reference evidence="6" key="1">
    <citation type="submission" date="2023-06" db="EMBL/GenBank/DDBJ databases">
        <title>Genomic analysis of the entomopathogenic nematode Steinernema hermaphroditum.</title>
        <authorList>
            <person name="Schwarz E.M."/>
            <person name="Heppert J.K."/>
            <person name="Baniya A."/>
            <person name="Schwartz H.T."/>
            <person name="Tan C.-H."/>
            <person name="Antoshechkin I."/>
            <person name="Sternberg P.W."/>
            <person name="Goodrich-Blair H."/>
            <person name="Dillman A.R."/>
        </authorList>
    </citation>
    <scope>NUCLEOTIDE SEQUENCE</scope>
    <source>
        <strain evidence="6">PS9179</strain>
        <tissue evidence="6">Whole animal</tissue>
    </source>
</reference>
<dbReference type="Proteomes" id="UP001175271">
    <property type="component" value="Unassembled WGS sequence"/>
</dbReference>
<dbReference type="Pfam" id="PF01826">
    <property type="entry name" value="TIL"/>
    <property type="match status" value="2"/>
</dbReference>
<evidence type="ECO:0000259" key="5">
    <source>
        <dbReference type="Pfam" id="PF01826"/>
    </source>
</evidence>